<accession>A0A645AH88</accession>
<name>A0A645AH88_9ZZZZ</name>
<dbReference type="EMBL" id="VSSQ01012347">
    <property type="protein sequence ID" value="MPM49014.1"/>
    <property type="molecule type" value="Genomic_DNA"/>
</dbReference>
<dbReference type="AlphaFoldDB" id="A0A645AH88"/>
<sequence length="123" mass="14169">MKKLYIIFCVGLSLYSYVCQQVNFEVFTHPYNLNEIPVYSKPDKFYSYLQSDTEAGWVVKIQEQRSDYFYVKLPADCDLSKKDIWVKSGDIGIVIQNSDSIKIPMYVSADTLSNSIAYVFTST</sequence>
<reference evidence="1" key="1">
    <citation type="submission" date="2019-08" db="EMBL/GenBank/DDBJ databases">
        <authorList>
            <person name="Kucharzyk K."/>
            <person name="Murdoch R.W."/>
            <person name="Higgins S."/>
            <person name="Loffler F."/>
        </authorList>
    </citation>
    <scope>NUCLEOTIDE SEQUENCE</scope>
</reference>
<comment type="caution">
    <text evidence="1">The sequence shown here is derived from an EMBL/GenBank/DDBJ whole genome shotgun (WGS) entry which is preliminary data.</text>
</comment>
<protein>
    <submittedName>
        <fullName evidence="1">Uncharacterized protein</fullName>
    </submittedName>
</protein>
<proteinExistence type="predicted"/>
<gene>
    <name evidence="1" type="ORF">SDC9_95742</name>
</gene>
<evidence type="ECO:0000313" key="1">
    <source>
        <dbReference type="EMBL" id="MPM49014.1"/>
    </source>
</evidence>
<organism evidence="1">
    <name type="scientific">bioreactor metagenome</name>
    <dbReference type="NCBI Taxonomy" id="1076179"/>
    <lineage>
        <taxon>unclassified sequences</taxon>
        <taxon>metagenomes</taxon>
        <taxon>ecological metagenomes</taxon>
    </lineage>
</organism>